<evidence type="ECO:0000313" key="2">
    <source>
        <dbReference type="EMBL" id="KAG5165605.1"/>
    </source>
</evidence>
<gene>
    <name evidence="2" type="ORF">JR316_009185</name>
</gene>
<evidence type="ECO:0000256" key="1">
    <source>
        <dbReference type="SAM" id="MobiDB-lite"/>
    </source>
</evidence>
<comment type="caution">
    <text evidence="2">The sequence shown here is derived from an EMBL/GenBank/DDBJ whole genome shotgun (WGS) entry which is preliminary data.</text>
</comment>
<protein>
    <submittedName>
        <fullName evidence="2">Uncharacterized protein</fullName>
    </submittedName>
</protein>
<accession>A0A8H8CHW1</accession>
<sequence length="592" mass="63439">MYSSPINNRSRPSSPNPPYGHASPPNGPAGYPGYYGAPAPYGAPIGGPMSSGPPPNPQNASPAAGFHVEKRAKSPNPYGQPVTTGVYAPAPRAPISGGSPPVQQYYNQPTGGPHSRGPSPAPPGMAPRPLSQNFDGQGYYGAPSAYGAPIGRSASPNPHDASSGFQVEKRAKSPNPYGRPPTAQPEANAYRDEMVYREQISALLAAKSHQTAITGRIPIDPTQLSLFFRGKDGISYSLDFPIDTGYSAPPTLDVLVSICRPKREREALTYPPGLRHTTTLEISNHPVLETIRNILFSKFPDGHYLTAVRDSLDVAITGSYVSKNSPAHLRQDNRVATLLLTLPVAYRGGAIVVTDKEGREEKFLGNGGKPTEIEWVAFRPDSTYAVEPVQNGCMITISYALYLKTSGVANPTVDNLVTPSDKFFNLLSPILNNNRGRSIGFLLGNDYNVDPSEVVANSLIPQLKGGDALLYEAFKLHKLSPQLRWHAGGFVWPADQTLESFGDEDEVDARPMANMPAPLGRPLFGGPNAQGGDDLRAKVQSSGGVPLAEASIILITDPKEHAPVVGRERVFFVSKGELEKLVVNVLLVVYIP</sequence>
<name>A0A8H8CHW1_PSICU</name>
<feature type="compositionally biased region" description="Low complexity" evidence="1">
    <location>
        <begin position="1"/>
        <end position="13"/>
    </location>
</feature>
<organism evidence="2">
    <name type="scientific">Psilocybe cubensis</name>
    <name type="common">Psychedelic mushroom</name>
    <name type="synonym">Stropharia cubensis</name>
    <dbReference type="NCBI Taxonomy" id="181762"/>
    <lineage>
        <taxon>Eukaryota</taxon>
        <taxon>Fungi</taxon>
        <taxon>Dikarya</taxon>
        <taxon>Basidiomycota</taxon>
        <taxon>Agaricomycotina</taxon>
        <taxon>Agaricomycetes</taxon>
        <taxon>Agaricomycetidae</taxon>
        <taxon>Agaricales</taxon>
        <taxon>Agaricineae</taxon>
        <taxon>Strophariaceae</taxon>
        <taxon>Psilocybe</taxon>
    </lineage>
</organism>
<proteinExistence type="predicted"/>
<feature type="region of interest" description="Disordered" evidence="1">
    <location>
        <begin position="1"/>
        <end position="185"/>
    </location>
</feature>
<dbReference type="OrthoDB" id="3166447at2759"/>
<feature type="compositionally biased region" description="Polar residues" evidence="1">
    <location>
        <begin position="101"/>
        <end position="110"/>
    </location>
</feature>
<dbReference type="AlphaFoldDB" id="A0A8H8CHW1"/>
<dbReference type="EMBL" id="JAFIQS010000009">
    <property type="protein sequence ID" value="KAG5165605.1"/>
    <property type="molecule type" value="Genomic_DNA"/>
</dbReference>
<reference evidence="2" key="1">
    <citation type="submission" date="2021-02" db="EMBL/GenBank/DDBJ databases">
        <title>Psilocybe cubensis genome.</title>
        <authorList>
            <person name="Mckernan K.J."/>
            <person name="Crawford S."/>
            <person name="Trippe A."/>
            <person name="Kane L.T."/>
            <person name="Mclaughlin S."/>
        </authorList>
    </citation>
    <scope>NUCLEOTIDE SEQUENCE [LARGE SCALE GENOMIC DNA]</scope>
    <source>
        <strain evidence="2">MGC-MH-2018</strain>
    </source>
</reference>
<feature type="compositionally biased region" description="Low complexity" evidence="1">
    <location>
        <begin position="28"/>
        <end position="50"/>
    </location>
</feature>